<evidence type="ECO:0000256" key="3">
    <source>
        <dbReference type="ARBA" id="ARBA00022840"/>
    </source>
</evidence>
<feature type="compositionally biased region" description="Basic and acidic residues" evidence="5">
    <location>
        <begin position="610"/>
        <end position="620"/>
    </location>
</feature>
<feature type="binding site" evidence="4">
    <location>
        <position position="193"/>
    </location>
    <ligand>
        <name>ATP</name>
        <dbReference type="ChEBI" id="CHEBI:30616"/>
    </ligand>
</feature>
<reference evidence="8 9" key="1">
    <citation type="submission" date="2016-05" db="EMBL/GenBank/DDBJ databases">
        <title>Genome sequencing of Trichophyton rubrum CMCC(F)T1i isolated from hair.</title>
        <authorList>
            <person name="Zhan P."/>
            <person name="Tao Y."/>
            <person name="Liu W."/>
        </authorList>
    </citation>
    <scope>NUCLEOTIDE SEQUENCE [LARGE SCALE GENOMIC DNA]</scope>
    <source>
        <strain evidence="9">CMCC(F)T1i</strain>
    </source>
</reference>
<dbReference type="SUPFAM" id="SSF49879">
    <property type="entry name" value="SMAD/FHA domain"/>
    <property type="match status" value="1"/>
</dbReference>
<dbReference type="Pfam" id="PF00069">
    <property type="entry name" value="Pkinase"/>
    <property type="match status" value="1"/>
</dbReference>
<dbReference type="VEuPathDB" id="FungiDB:TERG_03936"/>
<keyword evidence="8" id="KW-0808">Transferase</keyword>
<feature type="region of interest" description="Disordered" evidence="5">
    <location>
        <begin position="767"/>
        <end position="788"/>
    </location>
</feature>
<dbReference type="GO" id="GO:0004672">
    <property type="term" value="F:protein kinase activity"/>
    <property type="evidence" value="ECO:0007669"/>
    <property type="project" value="InterPro"/>
</dbReference>
<evidence type="ECO:0000256" key="4">
    <source>
        <dbReference type="PROSITE-ProRule" id="PRU10141"/>
    </source>
</evidence>
<feature type="region of interest" description="Disordered" evidence="5">
    <location>
        <begin position="560"/>
        <end position="598"/>
    </location>
</feature>
<dbReference type="PROSITE" id="PS50006">
    <property type="entry name" value="FHA_DOMAIN"/>
    <property type="match status" value="1"/>
</dbReference>
<dbReference type="InterPro" id="IPR000253">
    <property type="entry name" value="FHA_dom"/>
</dbReference>
<dbReference type="InterPro" id="IPR008271">
    <property type="entry name" value="Ser/Thr_kinase_AS"/>
</dbReference>
<dbReference type="PROSITE" id="PS00107">
    <property type="entry name" value="PROTEIN_KINASE_ATP"/>
    <property type="match status" value="1"/>
</dbReference>
<dbReference type="SUPFAM" id="SSF56112">
    <property type="entry name" value="Protein kinase-like (PK-like)"/>
    <property type="match status" value="1"/>
</dbReference>
<feature type="compositionally biased region" description="Polar residues" evidence="5">
    <location>
        <begin position="573"/>
        <end position="590"/>
    </location>
</feature>
<dbReference type="AlphaFoldDB" id="A0A178F273"/>
<evidence type="ECO:0000259" key="6">
    <source>
        <dbReference type="PROSITE" id="PS50006"/>
    </source>
</evidence>
<dbReference type="InterPro" id="IPR011009">
    <property type="entry name" value="Kinase-like_dom_sf"/>
</dbReference>
<keyword evidence="8" id="KW-0418">Kinase</keyword>
<dbReference type="PROSITE" id="PS50011">
    <property type="entry name" value="PROTEIN_KINASE_DOM"/>
    <property type="match status" value="1"/>
</dbReference>
<gene>
    <name evidence="8" type="ORF">A7C99_1777</name>
</gene>
<accession>A0A178F273</accession>
<dbReference type="Gene3D" id="1.10.510.10">
    <property type="entry name" value="Transferase(Phosphotransferase) domain 1"/>
    <property type="match status" value="1"/>
</dbReference>
<dbReference type="VEuPathDB" id="FungiDB:TERG_12084"/>
<dbReference type="Proteomes" id="UP000243015">
    <property type="component" value="Unassembled WGS sequence"/>
</dbReference>
<dbReference type="InterPro" id="IPR017441">
    <property type="entry name" value="Protein_kinase_ATP_BS"/>
</dbReference>
<dbReference type="GO" id="GO:0005524">
    <property type="term" value="F:ATP binding"/>
    <property type="evidence" value="ECO:0007669"/>
    <property type="project" value="UniProtKB-UniRule"/>
</dbReference>
<dbReference type="Gene3D" id="2.60.200.20">
    <property type="match status" value="1"/>
</dbReference>
<keyword evidence="3 4" id="KW-0067">ATP-binding</keyword>
<dbReference type="InterPro" id="IPR000719">
    <property type="entry name" value="Prot_kinase_dom"/>
</dbReference>
<evidence type="ECO:0000313" key="9">
    <source>
        <dbReference type="Proteomes" id="UP000243015"/>
    </source>
</evidence>
<comment type="similarity">
    <text evidence="1">Belongs to the protein kinase superfamily. CAMK Ser/Thr protein kinase family. CHEK2 subfamily.</text>
</comment>
<dbReference type="InterPro" id="IPR008984">
    <property type="entry name" value="SMAD_FHA_dom_sf"/>
</dbReference>
<keyword evidence="2 4" id="KW-0547">Nucleotide-binding</keyword>
<feature type="region of interest" description="Disordered" evidence="5">
    <location>
        <begin position="610"/>
        <end position="666"/>
    </location>
</feature>
<dbReference type="PROSITE" id="PS00108">
    <property type="entry name" value="PROTEIN_KINASE_ST"/>
    <property type="match status" value="1"/>
</dbReference>
<organism evidence="8 9">
    <name type="scientific">Trichophyton rubrum</name>
    <name type="common">Athlete's foot fungus</name>
    <name type="synonym">Epidermophyton rubrum</name>
    <dbReference type="NCBI Taxonomy" id="5551"/>
    <lineage>
        <taxon>Eukaryota</taxon>
        <taxon>Fungi</taxon>
        <taxon>Dikarya</taxon>
        <taxon>Ascomycota</taxon>
        <taxon>Pezizomycotina</taxon>
        <taxon>Eurotiomycetes</taxon>
        <taxon>Eurotiomycetidae</taxon>
        <taxon>Onygenales</taxon>
        <taxon>Arthrodermataceae</taxon>
        <taxon>Trichophyton</taxon>
    </lineage>
</organism>
<evidence type="ECO:0000256" key="2">
    <source>
        <dbReference type="ARBA" id="ARBA00022741"/>
    </source>
</evidence>
<feature type="domain" description="Protein kinase" evidence="7">
    <location>
        <begin position="164"/>
        <end position="464"/>
    </location>
</feature>
<protein>
    <submittedName>
        <fullName evidence="8">CAMK protein kinase</fullName>
    </submittedName>
</protein>
<sequence length="902" mass="101494">MSVKRKWSAMCGRHSEVDSGVFQPCSPDHVGTLYVHNARSKSCSEWKLFANEEFIVGRNSSTCHLIVDDPVVSNIHLRIYSIIFDQENPTQVAPLVYVQDLSRNGVFWNGLKIGKASGGFLLSDGDMVNVCSSVMIEYRGERVLQTTFDQVQIQEMKHFEKQYSITNRTLGCGAYGRVHMSIDKKKKRQLACKIVNLADLKARLRQIEIGKMSQTTVSDTRNKASKQRRLTYRVQAKLGMYDREVEILQKLRHPNIINIEKVFKTDNSIYIFQDIVTAGDLFSFLEFKNGKLLDVEAAVIIRQVVIALVYLHGQNIVHRDIKPDNVLMTSLSNGSRVILTDFGCARYLNPKKSRMASVMGTLEYTAPEMGQGCHKLTKGYTKSVDLWSLGCLTVVLLTGGSPFSDPVTGKYCGKLAKQCNLAVLEQDEDWKCVGDRAKQFVRGLLVLDDKQRMTAEEALNHDWFTNSAHSQAFNELYMRAIQGWEPRDEKEKVLYDLRYAQGSMGEYTFWQGRSAIQLSLEGQEHDLKSTSPEDEIGESSYFSISRWDPGMKAGRNISITLSDPEKKEAPERLQSSTDASSPHSPQGSTAQKRDGILMGPKRARVRFEATSHDDAADHQAKPRIRNPFSPEAWNKNDHEAVQRPKGTQSNTSVGDDMGHEQPETVTEGEWDPNVVRSTTPPSLFVKQHQNEALALRPEREAVQQVPAKRNFKGASSRPKCDTNSNRSSLEEDEVFEEVLDPLTGKRRAVRYGSRNAKKRDRRLLGSDNKMGSVKANSGQAPFGTHRRHGDVGYRVGKAQVRRWDYLMGRTAAFQNLQHPGTFIPNFILLPIEAESWTVGVFLGSSQLTYKDGFGGTEDDFEGHSPRVDQTPRDETAVVKRGLPLVQDSCRDLQRKVSQGVCQ</sequence>
<feature type="domain" description="FHA" evidence="6">
    <location>
        <begin position="54"/>
        <end position="113"/>
    </location>
</feature>
<dbReference type="Gene3D" id="3.30.200.20">
    <property type="entry name" value="Phosphorylase Kinase, domain 1"/>
    <property type="match status" value="1"/>
</dbReference>
<evidence type="ECO:0000256" key="1">
    <source>
        <dbReference type="ARBA" id="ARBA00005575"/>
    </source>
</evidence>
<dbReference type="SMART" id="SM00220">
    <property type="entry name" value="S_TKc"/>
    <property type="match status" value="1"/>
</dbReference>
<proteinExistence type="inferred from homology"/>
<name>A0A178F273_TRIRU</name>
<evidence type="ECO:0000256" key="5">
    <source>
        <dbReference type="SAM" id="MobiDB-lite"/>
    </source>
</evidence>
<evidence type="ECO:0000259" key="7">
    <source>
        <dbReference type="PROSITE" id="PS50011"/>
    </source>
</evidence>
<dbReference type="CDD" id="cd22670">
    <property type="entry name" value="FHA_MEK1-like"/>
    <property type="match status" value="1"/>
</dbReference>
<dbReference type="PANTHER" id="PTHR24347">
    <property type="entry name" value="SERINE/THREONINE-PROTEIN KINASE"/>
    <property type="match status" value="1"/>
</dbReference>
<dbReference type="EMBL" id="LHPM01000012">
    <property type="protein sequence ID" value="OAL66391.1"/>
    <property type="molecule type" value="Genomic_DNA"/>
</dbReference>
<feature type="region of interest" description="Disordered" evidence="5">
    <location>
        <begin position="700"/>
        <end position="728"/>
    </location>
</feature>
<dbReference type="SMART" id="SM00240">
    <property type="entry name" value="FHA"/>
    <property type="match status" value="1"/>
</dbReference>
<dbReference type="Pfam" id="PF00498">
    <property type="entry name" value="FHA"/>
    <property type="match status" value="1"/>
</dbReference>
<evidence type="ECO:0000313" key="8">
    <source>
        <dbReference type="EMBL" id="OAL66391.1"/>
    </source>
</evidence>
<comment type="caution">
    <text evidence="8">The sequence shown here is derived from an EMBL/GenBank/DDBJ whole genome shotgun (WGS) entry which is preliminary data.</text>
</comment>